<dbReference type="STRING" id="52.CMC5_003180"/>
<accession>A0A0K1E5T6</accession>
<dbReference type="AlphaFoldDB" id="A0A0K1E5T6"/>
<proteinExistence type="predicted"/>
<keyword evidence="2" id="KW-1185">Reference proteome</keyword>
<organism evidence="1 2">
    <name type="scientific">Chondromyces crocatus</name>
    <dbReference type="NCBI Taxonomy" id="52"/>
    <lineage>
        <taxon>Bacteria</taxon>
        <taxon>Pseudomonadati</taxon>
        <taxon>Myxococcota</taxon>
        <taxon>Polyangia</taxon>
        <taxon>Polyangiales</taxon>
        <taxon>Polyangiaceae</taxon>
        <taxon>Chondromyces</taxon>
    </lineage>
</organism>
<gene>
    <name evidence="1" type="ORF">CMC5_003180</name>
</gene>
<sequence length="86" mass="9403">MLAVFEVYLVRGKTTEEILSAEIIKETSAQVMTIDEAKKVGFAGLEPMEGVGEVRLIAVAQRDAPWIHRTLEGSSAVASFRMHEVG</sequence>
<evidence type="ECO:0000313" key="2">
    <source>
        <dbReference type="Proteomes" id="UP000067626"/>
    </source>
</evidence>
<dbReference type="RefSeq" id="WP_050428759.1">
    <property type="nucleotide sequence ID" value="NZ_CP012159.1"/>
</dbReference>
<dbReference type="Proteomes" id="UP000067626">
    <property type="component" value="Chromosome"/>
</dbReference>
<dbReference type="OrthoDB" id="5519595at2"/>
<evidence type="ECO:0000313" key="1">
    <source>
        <dbReference type="EMBL" id="AKT36204.1"/>
    </source>
</evidence>
<protein>
    <submittedName>
        <fullName evidence="1">Uncharacterized protein</fullName>
    </submittedName>
</protein>
<dbReference type="EMBL" id="CP012159">
    <property type="protein sequence ID" value="AKT36204.1"/>
    <property type="molecule type" value="Genomic_DNA"/>
</dbReference>
<reference evidence="1 2" key="1">
    <citation type="submission" date="2015-07" db="EMBL/GenBank/DDBJ databases">
        <title>Genome analysis of myxobacterium Chondromyces crocatus Cm c5 reveals a high potential for natural compound synthesis and the genetic basis for the loss of fruiting body formation.</title>
        <authorList>
            <person name="Zaburannyi N."/>
            <person name="Bunk B."/>
            <person name="Maier J."/>
            <person name="Overmann J."/>
            <person name="Mueller R."/>
        </authorList>
    </citation>
    <scope>NUCLEOTIDE SEQUENCE [LARGE SCALE GENOMIC DNA]</scope>
    <source>
        <strain evidence="1 2">Cm c5</strain>
    </source>
</reference>
<dbReference type="KEGG" id="ccro:CMC5_003180"/>
<name>A0A0K1E5T6_CHOCO</name>